<dbReference type="Pfam" id="PF13041">
    <property type="entry name" value="PPR_2"/>
    <property type="match status" value="1"/>
</dbReference>
<evidence type="ECO:0008006" key="5">
    <source>
        <dbReference type="Google" id="ProtNLM"/>
    </source>
</evidence>
<dbReference type="InterPro" id="IPR046848">
    <property type="entry name" value="E_motif"/>
</dbReference>
<accession>D8QX00</accession>
<dbReference type="NCBIfam" id="TIGR00756">
    <property type="entry name" value="PPR"/>
    <property type="match status" value="4"/>
</dbReference>
<dbReference type="PANTHER" id="PTHR47926">
    <property type="entry name" value="PENTATRICOPEPTIDE REPEAT-CONTAINING PROTEIN"/>
    <property type="match status" value="1"/>
</dbReference>
<feature type="repeat" description="PPR" evidence="2">
    <location>
        <begin position="134"/>
        <end position="168"/>
    </location>
</feature>
<dbReference type="Proteomes" id="UP000001514">
    <property type="component" value="Unassembled WGS sequence"/>
</dbReference>
<dbReference type="eggNOG" id="KOG4197">
    <property type="taxonomic scope" value="Eukaryota"/>
</dbReference>
<protein>
    <recommendedName>
        <fullName evidence="5">Pentacotripeptide-repeat region of PRORP domain-containing protein</fullName>
    </recommendedName>
</protein>
<dbReference type="InterPro" id="IPR011990">
    <property type="entry name" value="TPR-like_helical_dom_sf"/>
</dbReference>
<dbReference type="Pfam" id="PF20431">
    <property type="entry name" value="E_motif"/>
    <property type="match status" value="1"/>
</dbReference>
<keyword evidence="1" id="KW-0677">Repeat</keyword>
<gene>
    <name evidence="3" type="ORF">SELMODRAFT_80847</name>
</gene>
<dbReference type="PROSITE" id="PS51375">
    <property type="entry name" value="PPR"/>
    <property type="match status" value="3"/>
</dbReference>
<feature type="repeat" description="PPR" evidence="2">
    <location>
        <begin position="36"/>
        <end position="70"/>
    </location>
</feature>
<dbReference type="GO" id="GO:0009451">
    <property type="term" value="P:RNA modification"/>
    <property type="evidence" value="ECO:0007669"/>
    <property type="project" value="InterPro"/>
</dbReference>
<dbReference type="PANTHER" id="PTHR47926:SF533">
    <property type="entry name" value="DYW DOMAIN-CONTAINING PROTEIN"/>
    <property type="match status" value="1"/>
</dbReference>
<dbReference type="EMBL" id="GL377568">
    <property type="protein sequence ID" value="EFJ35729.1"/>
    <property type="molecule type" value="Genomic_DNA"/>
</dbReference>
<dbReference type="GO" id="GO:0003723">
    <property type="term" value="F:RNA binding"/>
    <property type="evidence" value="ECO:0007669"/>
    <property type="project" value="InterPro"/>
</dbReference>
<dbReference type="AlphaFoldDB" id="D8QX00"/>
<evidence type="ECO:0000313" key="3">
    <source>
        <dbReference type="EMBL" id="EFJ35729.1"/>
    </source>
</evidence>
<evidence type="ECO:0000256" key="1">
    <source>
        <dbReference type="ARBA" id="ARBA00022737"/>
    </source>
</evidence>
<proteinExistence type="predicted"/>
<reference evidence="3 4" key="1">
    <citation type="journal article" date="2011" name="Science">
        <title>The Selaginella genome identifies genetic changes associated with the evolution of vascular plants.</title>
        <authorList>
            <person name="Banks J.A."/>
            <person name="Nishiyama T."/>
            <person name="Hasebe M."/>
            <person name="Bowman J.L."/>
            <person name="Gribskov M."/>
            <person name="dePamphilis C."/>
            <person name="Albert V.A."/>
            <person name="Aono N."/>
            <person name="Aoyama T."/>
            <person name="Ambrose B.A."/>
            <person name="Ashton N.W."/>
            <person name="Axtell M.J."/>
            <person name="Barker E."/>
            <person name="Barker M.S."/>
            <person name="Bennetzen J.L."/>
            <person name="Bonawitz N.D."/>
            <person name="Chapple C."/>
            <person name="Cheng C."/>
            <person name="Correa L.G."/>
            <person name="Dacre M."/>
            <person name="DeBarry J."/>
            <person name="Dreyer I."/>
            <person name="Elias M."/>
            <person name="Engstrom E.M."/>
            <person name="Estelle M."/>
            <person name="Feng L."/>
            <person name="Finet C."/>
            <person name="Floyd S.K."/>
            <person name="Frommer W.B."/>
            <person name="Fujita T."/>
            <person name="Gramzow L."/>
            <person name="Gutensohn M."/>
            <person name="Harholt J."/>
            <person name="Hattori M."/>
            <person name="Heyl A."/>
            <person name="Hirai T."/>
            <person name="Hiwatashi Y."/>
            <person name="Ishikawa M."/>
            <person name="Iwata M."/>
            <person name="Karol K.G."/>
            <person name="Koehler B."/>
            <person name="Kolukisaoglu U."/>
            <person name="Kubo M."/>
            <person name="Kurata T."/>
            <person name="Lalonde S."/>
            <person name="Li K."/>
            <person name="Li Y."/>
            <person name="Litt A."/>
            <person name="Lyons E."/>
            <person name="Manning G."/>
            <person name="Maruyama T."/>
            <person name="Michael T.P."/>
            <person name="Mikami K."/>
            <person name="Miyazaki S."/>
            <person name="Morinaga S."/>
            <person name="Murata T."/>
            <person name="Mueller-Roeber B."/>
            <person name="Nelson D.R."/>
            <person name="Obara M."/>
            <person name="Oguri Y."/>
            <person name="Olmstead R.G."/>
            <person name="Onodera N."/>
            <person name="Petersen B.L."/>
            <person name="Pils B."/>
            <person name="Prigge M."/>
            <person name="Rensing S.A."/>
            <person name="Riano-Pachon D.M."/>
            <person name="Roberts A.W."/>
            <person name="Sato Y."/>
            <person name="Scheller H.V."/>
            <person name="Schulz B."/>
            <person name="Schulz C."/>
            <person name="Shakirov E.V."/>
            <person name="Shibagaki N."/>
            <person name="Shinohara N."/>
            <person name="Shippen D.E."/>
            <person name="Soerensen I."/>
            <person name="Sotooka R."/>
            <person name="Sugimoto N."/>
            <person name="Sugita M."/>
            <person name="Sumikawa N."/>
            <person name="Tanurdzic M."/>
            <person name="Theissen G."/>
            <person name="Ulvskov P."/>
            <person name="Wakazuki S."/>
            <person name="Weng J.K."/>
            <person name="Willats W.W."/>
            <person name="Wipf D."/>
            <person name="Wolf P.G."/>
            <person name="Yang L."/>
            <person name="Zimmer A.D."/>
            <person name="Zhu Q."/>
            <person name="Mitros T."/>
            <person name="Hellsten U."/>
            <person name="Loque D."/>
            <person name="Otillar R."/>
            <person name="Salamov A."/>
            <person name="Schmutz J."/>
            <person name="Shapiro H."/>
            <person name="Lindquist E."/>
            <person name="Lucas S."/>
            <person name="Rokhsar D."/>
            <person name="Grigoriev I.V."/>
        </authorList>
    </citation>
    <scope>NUCLEOTIDE SEQUENCE [LARGE SCALE GENOMIC DNA]</scope>
</reference>
<sequence>MEERNIYSWNLLLTAYAHNEDYPRAKLVFDQIPARDEVSWNILIAAYARRGHGDGALLLLALMDLDGVRANQFTFLSALEACESIRQGRIVHGLVAESGMEDLVIVSTAIVTMYGNLGRVDSAKQTFDRMPHKNVITWNAMLAVYAQSGYLDEAKLFFELLPSKDNTASWNSMISGYAQHGNEEAIHLFRLMDLASDPAPNRITFISALNACACWSWALIVGKAIHDHLVATTKVAVLDVTVATSLVNMYGKCGDLDQAREIFNAMPAKGFVTWNAMLAAYAQHGHAASALDLFHLMNLDGVTADDITFTSVLAACSHLGSLSRGLSYFADIAQSFSIAPTCEHYLCMIDLLGRAGQAEEAADLVHAMPMPFEPDARAWGSLLGSFRIHRAVENAAVAAQRLHDLDPQSAASHIVLSNIYAAAGKMEDRELVRSRMKEMGLTRKARGEGGIGGNWKLQRMGGDGGQQMAAFLELMTSEES</sequence>
<dbReference type="Gramene" id="EFJ35729">
    <property type="protein sequence ID" value="EFJ35729"/>
    <property type="gene ID" value="SELMODRAFT_80847"/>
</dbReference>
<dbReference type="InterPro" id="IPR046960">
    <property type="entry name" value="PPR_At4g14850-like_plant"/>
</dbReference>
<dbReference type="Pfam" id="PF01535">
    <property type="entry name" value="PPR"/>
    <property type="match status" value="7"/>
</dbReference>
<evidence type="ECO:0000313" key="4">
    <source>
        <dbReference type="Proteomes" id="UP000001514"/>
    </source>
</evidence>
<keyword evidence="4" id="KW-1185">Reference proteome</keyword>
<dbReference type="OMA" id="IVTMYGN"/>
<dbReference type="InterPro" id="IPR002885">
    <property type="entry name" value="PPR_rpt"/>
</dbReference>
<organism evidence="4">
    <name type="scientific">Selaginella moellendorffii</name>
    <name type="common">Spikemoss</name>
    <dbReference type="NCBI Taxonomy" id="88036"/>
    <lineage>
        <taxon>Eukaryota</taxon>
        <taxon>Viridiplantae</taxon>
        <taxon>Streptophyta</taxon>
        <taxon>Embryophyta</taxon>
        <taxon>Tracheophyta</taxon>
        <taxon>Lycopodiopsida</taxon>
        <taxon>Selaginellales</taxon>
        <taxon>Selaginellaceae</taxon>
        <taxon>Selaginella</taxon>
    </lineage>
</organism>
<dbReference type="InParanoid" id="D8QX00"/>
<dbReference type="HOGENOM" id="CLU_002706_0_1_1"/>
<name>D8QX00_SELML</name>
<dbReference type="Gene3D" id="1.25.40.10">
    <property type="entry name" value="Tetratricopeptide repeat domain"/>
    <property type="match status" value="4"/>
</dbReference>
<dbReference type="KEGG" id="smo:SELMODRAFT_80847"/>
<dbReference type="FunFam" id="1.25.40.10:FF:000090">
    <property type="entry name" value="Pentatricopeptide repeat-containing protein, chloroplastic"/>
    <property type="match status" value="1"/>
</dbReference>
<feature type="repeat" description="PPR" evidence="2">
    <location>
        <begin position="239"/>
        <end position="273"/>
    </location>
</feature>
<evidence type="ECO:0000256" key="2">
    <source>
        <dbReference type="PROSITE-ProRule" id="PRU00708"/>
    </source>
</evidence>